<dbReference type="SUPFAM" id="SSF53098">
    <property type="entry name" value="Ribonuclease H-like"/>
    <property type="match status" value="1"/>
</dbReference>
<sequence length="1223" mass="139158">METSHLPITAHKLNGQNYLQWSQSILMFIRGKEKDDYITGASAAPETTASTYKKWIAENNMVMSWLVNSMTADIGENFLSFDTAKEIWDTAKETFSDKENTSEIIQIEGILHDLRQGNLTVTEYFNTLTRLWRQLDTFEVHNWNCVTDGFLYKKIVEGKRVFKFLLGLNKNLDEIRGRIMGVKPLPSLREAFSEVRREESRKNLMMGSHQQLNMAESSALKTQFAPFDNRQKIKGGRPWCDHCRKPGHSRETCWKIHGKPVDWKPRQPLEKEGRGNHMATDEQSPQPEASPFNKEQMEMLQKLLSPLLSVQSQTGSSSNQVIGSGTLAHKGNFLSAFTAGKKRKKPWIVDSGASDHMTGDATIFDIYSSCPNNLTVRIADGSLSKVAGTGSVVLSRDLTLNSVLLVPNLDCNLLSISKLTKEKRCITNFSSTHCEFQDLDSGKTIGNAEECSGLYILKERHDPQEQPQMIVGEFLAQEGIVHLSSCVDTPQQNEIAERKNRHLLEVARSLMFSMNVPKLFWGQAVLTAAYLINRMPSRVLKFQTPCQTLLKSFPTTRLISTVPPKIFGCSVFVHINQQHRSKLDPRSLKCIFLGYSSNQKGGRIQLRNINFGILSHSVSNPSPLKITFLQSHLINLSPLLTCGIRSTSKRKRRKEHFLNKPMRQNRVLIQANFQRKGVRSCTQHPIGNFISYDKLSPTFRAFTSSITEIQVPQNIQEAFKYPKWKAAVDEEVRALEKNGTWEITDLPRGKKPVGCKWIFTVKYKADGNVDRYKARLVAKGFTQSYGIDYQETFAPVAKLNTVRVLLSLAANLDWSLHQLDVKNAFLNGDLEEEVYMDIPAGLETTTNFNKVYRLRKSLYGLKQSPRAWFERFTKVVKGYRFVQCQSDHTLFVKHFPEGKLTIIIVYVDDIILTGDHEEKIDLLKKLLTKEFEIKDLGNLKYFLGMEIARSKKGIAVSQRKYVLDLLNETGMLGCKPTETPMDTTVKLEESDGSVPVDKGRYQRLVGKLIYLSHTRPDIGFFVSVVSQFMNNPTENHMTVVIRILRYLKMTPGNGLFFQRTTKKEIEIFSNADWAGSLTDRRSTSGYCSFVWGNLVTWRSKKQSMVARSSAEAEFRAMTQGICEGIWLNRLLEELRVPLKHPMVLYCDNQAAISIAKNPVHHDRTKHVEIDRHFIKEKIEEGVFKVSYTPTNCQTTDILTKALARVNFEDLTEKLGMINIYNAA</sequence>
<dbReference type="InterPro" id="IPR012337">
    <property type="entry name" value="RNaseH-like_sf"/>
</dbReference>
<dbReference type="PROSITE" id="PS50994">
    <property type="entry name" value="INTEGRASE"/>
    <property type="match status" value="1"/>
</dbReference>
<proteinExistence type="predicted"/>
<dbReference type="GO" id="GO:0004190">
    <property type="term" value="F:aspartic-type endopeptidase activity"/>
    <property type="evidence" value="ECO:0007669"/>
    <property type="project" value="UniProtKB-KW"/>
</dbReference>
<dbReference type="InterPro" id="IPR029472">
    <property type="entry name" value="Copia-like_N"/>
</dbReference>
<dbReference type="Pfam" id="PF07727">
    <property type="entry name" value="RVT_2"/>
    <property type="match status" value="1"/>
</dbReference>
<dbReference type="Pfam" id="PF22936">
    <property type="entry name" value="Pol_BBD"/>
    <property type="match status" value="1"/>
</dbReference>
<dbReference type="CDD" id="cd09272">
    <property type="entry name" value="RNase_HI_RT_Ty1"/>
    <property type="match status" value="1"/>
</dbReference>
<reference evidence="4 5" key="1">
    <citation type="journal article" date="2018" name="PLoS Genet.">
        <title>Population sequencing reveals clonal diversity and ancestral inbreeding in the grapevine cultivar Chardonnay.</title>
        <authorList>
            <person name="Roach M.J."/>
            <person name="Johnson D.L."/>
            <person name="Bohlmann J."/>
            <person name="van Vuuren H.J."/>
            <person name="Jones S.J."/>
            <person name="Pretorius I.S."/>
            <person name="Schmidt S.A."/>
            <person name="Borneman A.R."/>
        </authorList>
    </citation>
    <scope>NUCLEOTIDE SEQUENCE [LARGE SCALE GENOMIC DNA]</scope>
    <source>
        <strain evidence="5">cv. Chardonnay</strain>
        <tissue evidence="4">Leaf</tissue>
    </source>
</reference>
<dbReference type="Gene3D" id="3.30.420.10">
    <property type="entry name" value="Ribonuclease H-like superfamily/Ribonuclease H"/>
    <property type="match status" value="1"/>
</dbReference>
<dbReference type="PANTHER" id="PTHR11439:SF486">
    <property type="entry name" value="RLK (RECEPTOR-LIKE KINASE) PROTEIN, PUTATIVE-RELATED"/>
    <property type="match status" value="1"/>
</dbReference>
<dbReference type="SUPFAM" id="SSF56672">
    <property type="entry name" value="DNA/RNA polymerases"/>
    <property type="match status" value="1"/>
</dbReference>
<dbReference type="EMBL" id="QGNW01000035">
    <property type="protein sequence ID" value="RVX10250.1"/>
    <property type="molecule type" value="Genomic_DNA"/>
</dbReference>
<keyword evidence="1" id="KW-0645">Protease</keyword>
<dbReference type="AlphaFoldDB" id="A0A438JMQ1"/>
<dbReference type="InterPro" id="IPR001584">
    <property type="entry name" value="Integrase_cat-core"/>
</dbReference>
<dbReference type="InterPro" id="IPR043502">
    <property type="entry name" value="DNA/RNA_pol_sf"/>
</dbReference>
<dbReference type="Pfam" id="PF25597">
    <property type="entry name" value="SH3_retrovirus"/>
    <property type="match status" value="1"/>
</dbReference>
<evidence type="ECO:0000313" key="5">
    <source>
        <dbReference type="Proteomes" id="UP000288805"/>
    </source>
</evidence>
<feature type="compositionally biased region" description="Basic and acidic residues" evidence="2">
    <location>
        <begin position="264"/>
        <end position="275"/>
    </location>
</feature>
<comment type="caution">
    <text evidence="4">The sequence shown here is derived from an EMBL/GenBank/DDBJ whole genome shotgun (WGS) entry which is preliminary data.</text>
</comment>
<dbReference type="InterPro" id="IPR013103">
    <property type="entry name" value="RVT_2"/>
</dbReference>
<accession>A0A438JMQ1</accession>
<dbReference type="Pfam" id="PF14244">
    <property type="entry name" value="Retrotran_gag_3"/>
    <property type="match status" value="1"/>
</dbReference>
<evidence type="ECO:0000256" key="1">
    <source>
        <dbReference type="ARBA" id="ARBA00022750"/>
    </source>
</evidence>
<dbReference type="InterPro" id="IPR036397">
    <property type="entry name" value="RNaseH_sf"/>
</dbReference>
<keyword evidence="1" id="KW-0378">Hydrolase</keyword>
<gene>
    <name evidence="4" type="primary">POLX_707</name>
    <name evidence="4" type="ORF">CK203_016159</name>
</gene>
<feature type="domain" description="Integrase catalytic" evidence="3">
    <location>
        <begin position="367"/>
        <end position="553"/>
    </location>
</feature>
<dbReference type="GO" id="GO:0003676">
    <property type="term" value="F:nucleic acid binding"/>
    <property type="evidence" value="ECO:0007669"/>
    <property type="project" value="InterPro"/>
</dbReference>
<organism evidence="4 5">
    <name type="scientific">Vitis vinifera</name>
    <name type="common">Grape</name>
    <dbReference type="NCBI Taxonomy" id="29760"/>
    <lineage>
        <taxon>Eukaryota</taxon>
        <taxon>Viridiplantae</taxon>
        <taxon>Streptophyta</taxon>
        <taxon>Embryophyta</taxon>
        <taxon>Tracheophyta</taxon>
        <taxon>Spermatophyta</taxon>
        <taxon>Magnoliopsida</taxon>
        <taxon>eudicotyledons</taxon>
        <taxon>Gunneridae</taxon>
        <taxon>Pentapetalae</taxon>
        <taxon>rosids</taxon>
        <taxon>Vitales</taxon>
        <taxon>Vitaceae</taxon>
        <taxon>Viteae</taxon>
        <taxon>Vitis</taxon>
    </lineage>
</organism>
<evidence type="ECO:0000313" key="4">
    <source>
        <dbReference type="EMBL" id="RVX10250.1"/>
    </source>
</evidence>
<dbReference type="InterPro" id="IPR057670">
    <property type="entry name" value="SH3_retrovirus"/>
</dbReference>
<keyword evidence="1" id="KW-0064">Aspartyl protease</keyword>
<evidence type="ECO:0000256" key="2">
    <source>
        <dbReference type="SAM" id="MobiDB-lite"/>
    </source>
</evidence>
<dbReference type="InterPro" id="IPR054722">
    <property type="entry name" value="PolX-like_BBD"/>
</dbReference>
<feature type="region of interest" description="Disordered" evidence="2">
    <location>
        <begin position="264"/>
        <end position="290"/>
    </location>
</feature>
<dbReference type="Proteomes" id="UP000288805">
    <property type="component" value="Unassembled WGS sequence"/>
</dbReference>
<evidence type="ECO:0000259" key="3">
    <source>
        <dbReference type="PROSITE" id="PS50994"/>
    </source>
</evidence>
<dbReference type="PANTHER" id="PTHR11439">
    <property type="entry name" value="GAG-POL-RELATED RETROTRANSPOSON"/>
    <property type="match status" value="1"/>
</dbReference>
<protein>
    <submittedName>
        <fullName evidence="4">Retrovirus-related Pol polyprotein from transposon TNT 1-94</fullName>
    </submittedName>
</protein>
<name>A0A438JMQ1_VITVI</name>
<dbReference type="GO" id="GO:0015074">
    <property type="term" value="P:DNA integration"/>
    <property type="evidence" value="ECO:0007669"/>
    <property type="project" value="InterPro"/>
</dbReference>